<name>A0A1F5Z6T1_9BACT</name>
<gene>
    <name evidence="1" type="ORF">A2777_02045</name>
</gene>
<accession>A0A1F5Z6T1</accession>
<dbReference type="Proteomes" id="UP000177354">
    <property type="component" value="Unassembled WGS sequence"/>
</dbReference>
<organism evidence="1 2">
    <name type="scientific">Candidatus Gottesmanbacteria bacterium RIFCSPHIGHO2_01_FULL_40_15</name>
    <dbReference type="NCBI Taxonomy" id="1798376"/>
    <lineage>
        <taxon>Bacteria</taxon>
        <taxon>Candidatus Gottesmaniibacteriota</taxon>
    </lineage>
</organism>
<protein>
    <submittedName>
        <fullName evidence="1">Uncharacterized protein</fullName>
    </submittedName>
</protein>
<sequence>MKNRQKKNIPFSQGQSIIELLIAIAISSILLPGLIQGLTSSREGKAQQKQRNEAYQLLIEAEEAVKQVRERNWNEISVNGTFHPLISGTYYILQPGSESLSGFTRQISIEDAYRDANGVLSGTGEADPSTRKITTTVSWSQPNPSDVESIIYLTRYINNSAYTETTIDDFDRGTQNGVAVIDDFGGEVVLGTGGTGSWWCNPNLSISAVDLPRQGVANAVSAIEGQVVAGTGENASGVSFANTLISNPPAPTPPGGTIEGTFDGYKTNGVFGEDDFAYLATDTNAKEIVIIDLTQVDINGKFTEAGYFNAPGNADAQSVFVSGNIGFALIFNILYTFDLSEKAGARPLLSQITLAGTGNRIFVRGNYAYIAVESLSKQLQIIEVSPDGTVLTETGFAQLDASYGRDVFVNQAGNRIYMATAVSSTQREMFTIDTTIKNGQRPVVATYETNGMNPKGITVVTGNKAIIVGTGGEEYQVINIIRERIDPPMPKCGGLNIDTGINGLSSVLEADGDVYSYIITGDANAELKIIAGGPGGQYTTTGIYESAPFDAGTAAAFNRLEFTTDIPINTTLNLQVAVTEAVNDNCNDALYTYVGPDGLLTGFFTQAGSIPINGVGTYKNPGRCFRYKANFNSDDIFYSPVLYDVTVNYSP</sequence>
<reference evidence="1 2" key="1">
    <citation type="journal article" date="2016" name="Nat. Commun.">
        <title>Thousands of microbial genomes shed light on interconnected biogeochemical processes in an aquifer system.</title>
        <authorList>
            <person name="Anantharaman K."/>
            <person name="Brown C.T."/>
            <person name="Hug L.A."/>
            <person name="Sharon I."/>
            <person name="Castelle C.J."/>
            <person name="Probst A.J."/>
            <person name="Thomas B.C."/>
            <person name="Singh A."/>
            <person name="Wilkins M.J."/>
            <person name="Karaoz U."/>
            <person name="Brodie E.L."/>
            <person name="Williams K.H."/>
            <person name="Hubbard S.S."/>
            <person name="Banfield J.F."/>
        </authorList>
    </citation>
    <scope>NUCLEOTIDE SEQUENCE [LARGE SCALE GENOMIC DNA]</scope>
</reference>
<evidence type="ECO:0000313" key="1">
    <source>
        <dbReference type="EMBL" id="OGG08146.1"/>
    </source>
</evidence>
<dbReference type="EMBL" id="MFJF01000005">
    <property type="protein sequence ID" value="OGG08146.1"/>
    <property type="molecule type" value="Genomic_DNA"/>
</dbReference>
<evidence type="ECO:0000313" key="2">
    <source>
        <dbReference type="Proteomes" id="UP000177354"/>
    </source>
</evidence>
<comment type="caution">
    <text evidence="1">The sequence shown here is derived from an EMBL/GenBank/DDBJ whole genome shotgun (WGS) entry which is preliminary data.</text>
</comment>
<dbReference type="SUPFAM" id="SSF63825">
    <property type="entry name" value="YWTD domain"/>
    <property type="match status" value="1"/>
</dbReference>
<proteinExistence type="predicted"/>
<dbReference type="AlphaFoldDB" id="A0A1F5Z6T1"/>